<dbReference type="PROSITE" id="PS50048">
    <property type="entry name" value="ZN2_CY6_FUNGAL_2"/>
    <property type="match status" value="1"/>
</dbReference>
<dbReference type="PANTHER" id="PTHR42877">
    <property type="entry name" value="L-ORNITHINE N(5)-MONOOXYGENASE-RELATED"/>
    <property type="match status" value="1"/>
</dbReference>
<dbReference type="GO" id="GO:0004499">
    <property type="term" value="F:N,N-dimethylaniline monooxygenase activity"/>
    <property type="evidence" value="ECO:0007669"/>
    <property type="project" value="InterPro"/>
</dbReference>
<dbReference type="InterPro" id="IPR020946">
    <property type="entry name" value="Flavin_mOase-like"/>
</dbReference>
<evidence type="ECO:0000256" key="1">
    <source>
        <dbReference type="ARBA" id="ARBA00010139"/>
    </source>
</evidence>
<dbReference type="RefSeq" id="XP_065987517.1">
    <property type="nucleotide sequence ID" value="XM_066131367.1"/>
</dbReference>
<dbReference type="InterPro" id="IPR051209">
    <property type="entry name" value="FAD-bind_Monooxygenase_sf"/>
</dbReference>
<dbReference type="Pfam" id="PF04082">
    <property type="entry name" value="Fungal_trans"/>
    <property type="match status" value="1"/>
</dbReference>
<keyword evidence="4" id="KW-0274">FAD</keyword>
<dbReference type="InterPro" id="IPR036188">
    <property type="entry name" value="FAD/NAD-bd_sf"/>
</dbReference>
<accession>A0A7D5V2H2</accession>
<dbReference type="SMART" id="SM00066">
    <property type="entry name" value="GAL4"/>
    <property type="match status" value="1"/>
</dbReference>
<dbReference type="InterPro" id="IPR036864">
    <property type="entry name" value="Zn2-C6_fun-type_DNA-bd_sf"/>
</dbReference>
<dbReference type="Gene3D" id="4.10.240.10">
    <property type="entry name" value="Zn(2)-C6 fungal-type DNA-binding domain"/>
    <property type="match status" value="1"/>
</dbReference>
<dbReference type="SMART" id="SM00906">
    <property type="entry name" value="Fungal_trans"/>
    <property type="match status" value="1"/>
</dbReference>
<dbReference type="CDD" id="cd12148">
    <property type="entry name" value="fungal_TF_MHR"/>
    <property type="match status" value="1"/>
</dbReference>
<dbReference type="GO" id="GO:0050660">
    <property type="term" value="F:flavin adenine dinucleotide binding"/>
    <property type="evidence" value="ECO:0007669"/>
    <property type="project" value="InterPro"/>
</dbReference>
<dbReference type="GeneID" id="26245529"/>
<evidence type="ECO:0000256" key="5">
    <source>
        <dbReference type="ARBA" id="ARBA00023002"/>
    </source>
</evidence>
<dbReference type="GO" id="GO:0050661">
    <property type="term" value="F:NADP binding"/>
    <property type="evidence" value="ECO:0007669"/>
    <property type="project" value="InterPro"/>
</dbReference>
<evidence type="ECO:0000256" key="2">
    <source>
        <dbReference type="ARBA" id="ARBA00022630"/>
    </source>
</evidence>
<dbReference type="InterPro" id="IPR007219">
    <property type="entry name" value="XnlR_reg_dom"/>
</dbReference>
<name>A0A7D5V2H2_9HYPO</name>
<dbReference type="OrthoDB" id="74360at2759"/>
<evidence type="ECO:0000256" key="3">
    <source>
        <dbReference type="ARBA" id="ARBA00022723"/>
    </source>
</evidence>
<sequence length="1271" mass="143239">MGKTTPTYSQFGCIGSGFSAIGLGATLKRWYGITDIQFFERHSDLGGTWWANKYPGCACDVPSILYSFSFAPNPKWSQVLATADELWQYLKYVANQYDLESKMTFRAEVSRCEWREQTKRWRMYIRNLDTGETLVHECQFLFGATGLLVKPRPCDIPGADSFKGPLFHSAEWRQDVDVTGKNVVLVGNGCTASQIVPAIVNKTKHLSQFVRSKHWIIPPINVPYTKFWQTLFEHVPGVLAFFRFSIFMYAENDMRGFFMTKAGEAYRKHYEGVATRYIKKTAPAKYHDMLIPDFSLGCKRRIYDPGYCKALHATNLTVSQEPIVEIVPEGVRTRDGNVTEADVIVLANGFDTNEFMAGIEVVGRSGKTINEHWESWDGPEAYACSALNDFPNFFMLLGPNTATGHTSTILAAENNINYALRVIKPVLDGEAQFAEVRRDAEERYSREMQAALKNTVWFSGCHSWYNKEDADGNKWNAMTYPKFQPQFWWESMFPVYSDWIYEVGARTVHMVPQGKERQRRRKISLACEPCRERKSRCDGGKPICSMCRRRALGLERCVYKLENARTASTDEYIKVLHSRIRKLEQVCRDSHVQVPSLDFDLPPIAEAETEADTRQTPTSTPICSDYSFLRLTPTKESSSVDSPLVQAQPPNTAASADNGIVTAEPNSSVSAMGTVITDDDVSVSEDFYGSSSTASFFKEAFDSMKDHKKHHHTQPRREAGRDWRRGSSYFVPSHQFSLPPRDLADHLVATFREKVYYMYPFFHLPSFEAAYRSLWKPQAEPKRPSTSSPTSLGLGCYPDGDANTISFHAALNAIFSLACHYSDLPPAERLAASTTFFLRTKPFVNIDLLEANNLSVVQTLLLIALNLQGTPHPSRCWNASGVACRVAQGLGLHAEHHQDTRGALEKEIRRRTWYGCIVMDMLVSMTYGRPAMTTHISVLPLPSGFEKNLSVPVEPHQVAPRFRFYRENIRLCGILEDILSKVYQPWMNRVSPDLSPITGGNTSPYYSLDTIVMLHRKLSDFENSVHETLSWKREGEIPSEYAALFKAQRLLLHGRFIYLRIMLLRPILTHLSTHEQPKSVGPKLESTTFTDPILAGTSLQCAKLCVEAAIDLLRLLHTNFNPQVPGSWWWDVLYACTAGIVLIIARTCPTLVPSLNQAQMSTAWDECQQILKHVASFNASGRQSLKMLQIIHSKVLVKSGSSPASPNLRPQTTPAAEECDLLQSVAFDSATNFDLSTEPEFQGFGDLDMIGSFFNWDTTSFDAFGGVPIQN</sequence>
<keyword evidence="9" id="KW-1185">Reference proteome</keyword>
<organism evidence="8 9">
    <name type="scientific">Metarhizium brunneum</name>
    <dbReference type="NCBI Taxonomy" id="500148"/>
    <lineage>
        <taxon>Eukaryota</taxon>
        <taxon>Fungi</taxon>
        <taxon>Dikarya</taxon>
        <taxon>Ascomycota</taxon>
        <taxon>Pezizomycotina</taxon>
        <taxon>Sordariomycetes</taxon>
        <taxon>Hypocreomycetidae</taxon>
        <taxon>Hypocreales</taxon>
        <taxon>Clavicipitaceae</taxon>
        <taxon>Metarhizium</taxon>
    </lineage>
</organism>
<gene>
    <name evidence="8" type="primary">BVMO</name>
    <name evidence="8" type="ORF">G6M90_00g090080</name>
</gene>
<dbReference type="EMBL" id="CP058936">
    <property type="protein sequence ID" value="QLI72657.1"/>
    <property type="molecule type" value="Genomic_DNA"/>
</dbReference>
<dbReference type="CDD" id="cd00067">
    <property type="entry name" value="GAL4"/>
    <property type="match status" value="1"/>
</dbReference>
<dbReference type="GO" id="GO:0003677">
    <property type="term" value="F:DNA binding"/>
    <property type="evidence" value="ECO:0007669"/>
    <property type="project" value="InterPro"/>
</dbReference>
<keyword evidence="3" id="KW-0479">Metal-binding</keyword>
<dbReference type="InterPro" id="IPR001138">
    <property type="entry name" value="Zn2Cys6_DnaBD"/>
</dbReference>
<reference evidence="8 9" key="1">
    <citation type="submission" date="2020-07" db="EMBL/GenBank/DDBJ databases">
        <title>Telomere length de novo assembly of all 7 chromosomes of the fungus, Metarhizium brunneum, using a novel assembly pipeline.</title>
        <authorList>
            <person name="Saud z."/>
            <person name="Kortsinoglou A."/>
            <person name="Kouvelis V.N."/>
            <person name="Butt T.M."/>
        </authorList>
    </citation>
    <scope>NUCLEOTIDE SEQUENCE [LARGE SCALE GENOMIC DNA]</scope>
    <source>
        <strain evidence="8 9">4556</strain>
    </source>
</reference>
<dbReference type="GO" id="GO:0006351">
    <property type="term" value="P:DNA-templated transcription"/>
    <property type="evidence" value="ECO:0007669"/>
    <property type="project" value="InterPro"/>
</dbReference>
<evidence type="ECO:0000256" key="4">
    <source>
        <dbReference type="ARBA" id="ARBA00022827"/>
    </source>
</evidence>
<dbReference type="Pfam" id="PF00172">
    <property type="entry name" value="Zn_clus"/>
    <property type="match status" value="1"/>
</dbReference>
<keyword evidence="2" id="KW-0285">Flavoprotein</keyword>
<proteinExistence type="inferred from homology"/>
<evidence type="ECO:0000313" key="9">
    <source>
        <dbReference type="Proteomes" id="UP000510686"/>
    </source>
</evidence>
<dbReference type="SUPFAM" id="SSF51905">
    <property type="entry name" value="FAD/NAD(P)-binding domain"/>
    <property type="match status" value="2"/>
</dbReference>
<evidence type="ECO:0000313" key="8">
    <source>
        <dbReference type="EMBL" id="QLI72657.1"/>
    </source>
</evidence>
<keyword evidence="6" id="KW-0539">Nucleus</keyword>
<dbReference type="Proteomes" id="UP000510686">
    <property type="component" value="Chromosome 5"/>
</dbReference>
<feature type="domain" description="Zn(2)-C6 fungal-type" evidence="7">
    <location>
        <begin position="526"/>
        <end position="559"/>
    </location>
</feature>
<keyword evidence="8" id="KW-0503">Monooxygenase</keyword>
<dbReference type="Pfam" id="PF00743">
    <property type="entry name" value="FMO-like"/>
    <property type="match status" value="1"/>
</dbReference>
<comment type="similarity">
    <text evidence="1">Belongs to the FAD-binding monooxygenase family.</text>
</comment>
<dbReference type="KEGG" id="mbrn:26245529"/>
<keyword evidence="5" id="KW-0560">Oxidoreductase</keyword>
<evidence type="ECO:0000256" key="6">
    <source>
        <dbReference type="ARBA" id="ARBA00023242"/>
    </source>
</evidence>
<evidence type="ECO:0000259" key="7">
    <source>
        <dbReference type="PROSITE" id="PS50048"/>
    </source>
</evidence>
<protein>
    <submittedName>
        <fullName evidence="8">Baeyer-Villiger monooxygenase</fullName>
    </submittedName>
</protein>
<dbReference type="GO" id="GO:0008270">
    <property type="term" value="F:zinc ion binding"/>
    <property type="evidence" value="ECO:0007669"/>
    <property type="project" value="InterPro"/>
</dbReference>
<dbReference type="SUPFAM" id="SSF57701">
    <property type="entry name" value="Zn2/Cys6 DNA-binding domain"/>
    <property type="match status" value="1"/>
</dbReference>
<dbReference type="Gene3D" id="3.50.50.60">
    <property type="entry name" value="FAD/NAD(P)-binding domain"/>
    <property type="match status" value="3"/>
</dbReference>
<dbReference type="AlphaFoldDB" id="A0A7D5V2H2"/>
<dbReference type="PANTHER" id="PTHR42877:SF10">
    <property type="entry name" value="L-ORNITHINE N(5)-OXYGENASE"/>
    <property type="match status" value="1"/>
</dbReference>
<dbReference type="GO" id="GO:0000981">
    <property type="term" value="F:DNA-binding transcription factor activity, RNA polymerase II-specific"/>
    <property type="evidence" value="ECO:0007669"/>
    <property type="project" value="InterPro"/>
</dbReference>